<dbReference type="AlphaFoldDB" id="A0A1I3KYB4"/>
<feature type="transmembrane region" description="Helical" evidence="1">
    <location>
        <begin position="34"/>
        <end position="67"/>
    </location>
</feature>
<dbReference type="Proteomes" id="UP000199630">
    <property type="component" value="Unassembled WGS sequence"/>
</dbReference>
<accession>A0A1I3KYB4</accession>
<organism evidence="2 3">
    <name type="scientific">Celeribacter neptunius</name>
    <dbReference type="NCBI Taxonomy" id="588602"/>
    <lineage>
        <taxon>Bacteria</taxon>
        <taxon>Pseudomonadati</taxon>
        <taxon>Pseudomonadota</taxon>
        <taxon>Alphaproteobacteria</taxon>
        <taxon>Rhodobacterales</taxon>
        <taxon>Roseobacteraceae</taxon>
        <taxon>Celeribacter</taxon>
    </lineage>
</organism>
<feature type="transmembrane region" description="Helical" evidence="1">
    <location>
        <begin position="201"/>
        <end position="226"/>
    </location>
</feature>
<protein>
    <recommendedName>
        <fullName evidence="4">DUF3307 domain-containing protein</fullName>
    </recommendedName>
</protein>
<keyword evidence="1" id="KW-1133">Transmembrane helix</keyword>
<feature type="transmembrane region" description="Helical" evidence="1">
    <location>
        <begin position="87"/>
        <end position="109"/>
    </location>
</feature>
<evidence type="ECO:0008006" key="4">
    <source>
        <dbReference type="Google" id="ProtNLM"/>
    </source>
</evidence>
<keyword evidence="1" id="KW-0812">Transmembrane</keyword>
<dbReference type="STRING" id="588602.SAMN04487991_0836"/>
<keyword evidence="3" id="KW-1185">Reference proteome</keyword>
<keyword evidence="1" id="KW-0472">Membrane</keyword>
<evidence type="ECO:0000313" key="2">
    <source>
        <dbReference type="EMBL" id="SFI77531.1"/>
    </source>
</evidence>
<dbReference type="RefSeq" id="WP_090057790.1">
    <property type="nucleotide sequence ID" value="NZ_FORH01000001.1"/>
</dbReference>
<proteinExistence type="predicted"/>
<gene>
    <name evidence="2" type="ORF">SAMN04487991_0836</name>
</gene>
<evidence type="ECO:0000313" key="3">
    <source>
        <dbReference type="Proteomes" id="UP000199630"/>
    </source>
</evidence>
<feature type="transmembrane region" description="Helical" evidence="1">
    <location>
        <begin position="166"/>
        <end position="189"/>
    </location>
</feature>
<evidence type="ECO:0000256" key="1">
    <source>
        <dbReference type="SAM" id="Phobius"/>
    </source>
</evidence>
<dbReference type="InterPro" id="IPR021737">
    <property type="entry name" value="Phage_phiKZ_Orf197"/>
</dbReference>
<sequence>MPETLAALFLAHVLADYVFQTSWMVEDKARAETLFLHFLIVLLTAMATTGQVASPLIYLLALLHIVIDTVKVKAFSDGFAAHLTDQVLHLVTLVLIALSAPDLFATGAYTGLLWLPQVLLFTGGAIYATRAGGFAVGKLMERFGPNPIEESLDKGGFWIGLLERGLIFLLLLGQMPGGIGFLVAAKSVLRFEAAQDGKKAEWVIIGTLASFGWAIAVTLAVMFIAAQLPPLGIPALND</sequence>
<dbReference type="OrthoDB" id="8536716at2"/>
<name>A0A1I3KYB4_9RHOB</name>
<dbReference type="EMBL" id="FORH01000001">
    <property type="protein sequence ID" value="SFI77531.1"/>
    <property type="molecule type" value="Genomic_DNA"/>
</dbReference>
<dbReference type="Pfam" id="PF11750">
    <property type="entry name" value="DUF3307"/>
    <property type="match status" value="1"/>
</dbReference>
<reference evidence="3" key="1">
    <citation type="submission" date="2016-10" db="EMBL/GenBank/DDBJ databases">
        <authorList>
            <person name="Varghese N."/>
            <person name="Submissions S."/>
        </authorList>
    </citation>
    <scope>NUCLEOTIDE SEQUENCE [LARGE SCALE GENOMIC DNA]</scope>
    <source>
        <strain evidence="3">DSM 26471</strain>
    </source>
</reference>